<protein>
    <submittedName>
        <fullName evidence="1">Uncharacterized protein</fullName>
    </submittedName>
</protein>
<accession>C0XID6</accession>
<dbReference type="EMBL" id="ACGP01000112">
    <property type="protein sequence ID" value="EEI24866.1"/>
    <property type="molecule type" value="Genomic_DNA"/>
</dbReference>
<feature type="non-terminal residue" evidence="1">
    <location>
        <position position="1"/>
    </location>
</feature>
<dbReference type="Proteomes" id="UP000003752">
    <property type="component" value="Unassembled WGS sequence"/>
</dbReference>
<evidence type="ECO:0000313" key="2">
    <source>
        <dbReference type="Proteomes" id="UP000003752"/>
    </source>
</evidence>
<dbReference type="HOGENOM" id="CLU_2627708_0_0_9"/>
<sequence>EFKSKLKYRSDLTRSNYIVRSETDCAHLFAKFNPCTRGDYLLVQQIPVGEMHRLMRKVLEKDETAFMASLPSKEGESK</sequence>
<comment type="caution">
    <text evidence="1">The sequence shown here is derived from an EMBL/GenBank/DDBJ whole genome shotgun (WGS) entry which is preliminary data.</text>
</comment>
<keyword evidence="2" id="KW-1185">Reference proteome</keyword>
<evidence type="ECO:0000313" key="1">
    <source>
        <dbReference type="EMBL" id="EEI24866.1"/>
    </source>
</evidence>
<reference evidence="1 2" key="1">
    <citation type="submission" date="2009-01" db="EMBL/GenBank/DDBJ databases">
        <authorList>
            <person name="Qin X."/>
            <person name="Bachman B."/>
            <person name="Battles P."/>
            <person name="Bell A."/>
            <person name="Bess C."/>
            <person name="Bickham C."/>
            <person name="Chaboub L."/>
            <person name="Chen D."/>
            <person name="Coyle M."/>
            <person name="Deiros D.R."/>
            <person name="Dinh H."/>
            <person name="Forbes L."/>
            <person name="Fowler G."/>
            <person name="Francisco L."/>
            <person name="Fu Q."/>
            <person name="Gubbala S."/>
            <person name="Hale W."/>
            <person name="Han Y."/>
            <person name="Hemphill L."/>
            <person name="Highlander S.K."/>
            <person name="Hirani K."/>
            <person name="Hogues M."/>
            <person name="Jackson L."/>
            <person name="Jakkamsetti A."/>
            <person name="Javaid M."/>
            <person name="Jiang H."/>
            <person name="Korchina V."/>
            <person name="Kovar C."/>
            <person name="Lara F."/>
            <person name="Lee S."/>
            <person name="Mata R."/>
            <person name="Mathew T."/>
            <person name="Moen C."/>
            <person name="Morales K."/>
            <person name="Munidasa M."/>
            <person name="Nazareth L."/>
            <person name="Ngo R."/>
            <person name="Nguyen L."/>
            <person name="Okwuonu G."/>
            <person name="Ongeri F."/>
            <person name="Patil S."/>
            <person name="Petrosino J."/>
            <person name="Pham C."/>
            <person name="Pham P."/>
            <person name="Pu L.-L."/>
            <person name="Puazo M."/>
            <person name="Raj R."/>
            <person name="Reid J."/>
            <person name="Rouhana J."/>
            <person name="Saada N."/>
            <person name="Shang Y."/>
            <person name="Simmons D."/>
            <person name="Thornton R."/>
            <person name="Warren J."/>
            <person name="Weissenberger G."/>
            <person name="Zhang J."/>
            <person name="Zhang L."/>
            <person name="Zhou C."/>
            <person name="Zhu D."/>
            <person name="Muzny D."/>
            <person name="Worley K."/>
            <person name="Gibbs R."/>
        </authorList>
    </citation>
    <scope>NUCLEOTIDE SEQUENCE [LARGE SCALE GENOMIC DNA]</scope>
    <source>
        <strain evidence="2">ATCC 8290 / DSM 20176 / CCUG 30140 / JCM 1155 / KCTC 3500 / NBRC 15886 / NCIMB 8040 / NRRL B-1843 / 9</strain>
    </source>
</reference>
<name>C0XID6_LENH9</name>
<dbReference type="AlphaFoldDB" id="C0XID6"/>
<organism evidence="1 2">
    <name type="scientific">Lentilactobacillus hilgardii (strain ATCC 8290 / DSM 20176 / CCUG 30140 / JCM 1155 / KCTC 3500 / NBRC 15886 / NCIMB 8040 / NRRL B-1843 / 9)</name>
    <dbReference type="NCBI Taxonomy" id="1423757"/>
    <lineage>
        <taxon>Bacteria</taxon>
        <taxon>Bacillati</taxon>
        <taxon>Bacillota</taxon>
        <taxon>Bacilli</taxon>
        <taxon>Lactobacillales</taxon>
        <taxon>Lactobacillaceae</taxon>
        <taxon>Lentilactobacillus</taxon>
    </lineage>
</organism>
<proteinExistence type="predicted"/>
<gene>
    <name evidence="1" type="ORF">HMPREF0519_0997</name>
</gene>